<dbReference type="InterPro" id="IPR028082">
    <property type="entry name" value="Peripla_BP_I"/>
</dbReference>
<gene>
    <name evidence="5" type="ORF">HW566_12160</name>
</gene>
<dbReference type="RefSeq" id="WP_178013226.1">
    <property type="nucleotide sequence ID" value="NZ_CP058316.1"/>
</dbReference>
<proteinExistence type="predicted"/>
<dbReference type="InterPro" id="IPR046335">
    <property type="entry name" value="LacI/GalR-like_sensor"/>
</dbReference>
<feature type="domain" description="HTH lacI-type" evidence="4">
    <location>
        <begin position="16"/>
        <end position="70"/>
    </location>
</feature>
<dbReference type="GO" id="GO:0000976">
    <property type="term" value="F:transcription cis-regulatory region binding"/>
    <property type="evidence" value="ECO:0007669"/>
    <property type="project" value="TreeGrafter"/>
</dbReference>
<dbReference type="PANTHER" id="PTHR30146:SF109">
    <property type="entry name" value="HTH-TYPE TRANSCRIPTIONAL REGULATOR GALS"/>
    <property type="match status" value="1"/>
</dbReference>
<dbReference type="SMART" id="SM00354">
    <property type="entry name" value="HTH_LACI"/>
    <property type="match status" value="1"/>
</dbReference>
<dbReference type="Proteomes" id="UP000509638">
    <property type="component" value="Chromosome"/>
</dbReference>
<dbReference type="SUPFAM" id="SSF47413">
    <property type="entry name" value="lambda repressor-like DNA-binding domains"/>
    <property type="match status" value="1"/>
</dbReference>
<name>A0A7D5J035_9MICO</name>
<dbReference type="Gene3D" id="1.10.260.40">
    <property type="entry name" value="lambda repressor-like DNA-binding domains"/>
    <property type="match status" value="1"/>
</dbReference>
<dbReference type="Pfam" id="PF13377">
    <property type="entry name" value="Peripla_BP_3"/>
    <property type="match status" value="1"/>
</dbReference>
<dbReference type="InterPro" id="IPR010982">
    <property type="entry name" value="Lambda_DNA-bd_dom_sf"/>
</dbReference>
<evidence type="ECO:0000256" key="3">
    <source>
        <dbReference type="ARBA" id="ARBA00023163"/>
    </source>
</evidence>
<dbReference type="EMBL" id="CP058316">
    <property type="protein sequence ID" value="QLD12455.1"/>
    <property type="molecule type" value="Genomic_DNA"/>
</dbReference>
<keyword evidence="3" id="KW-0804">Transcription</keyword>
<dbReference type="CDD" id="cd01574">
    <property type="entry name" value="PBP1_LacI"/>
    <property type="match status" value="1"/>
</dbReference>
<keyword evidence="2 5" id="KW-0238">DNA-binding</keyword>
<accession>A0A7D5J035</accession>
<dbReference type="PANTHER" id="PTHR30146">
    <property type="entry name" value="LACI-RELATED TRANSCRIPTIONAL REPRESSOR"/>
    <property type="match status" value="1"/>
</dbReference>
<organism evidence="5 6">
    <name type="scientific">Microbacterium oleivorans</name>
    <dbReference type="NCBI Taxonomy" id="273677"/>
    <lineage>
        <taxon>Bacteria</taxon>
        <taxon>Bacillati</taxon>
        <taxon>Actinomycetota</taxon>
        <taxon>Actinomycetes</taxon>
        <taxon>Micrococcales</taxon>
        <taxon>Microbacteriaceae</taxon>
        <taxon>Microbacterium</taxon>
    </lineage>
</organism>
<keyword evidence="1" id="KW-0805">Transcription regulation</keyword>
<evidence type="ECO:0000313" key="5">
    <source>
        <dbReference type="EMBL" id="QLD12455.1"/>
    </source>
</evidence>
<dbReference type="AlphaFoldDB" id="A0A7D5J035"/>
<sequence>MSSTTHPTDHGGRKPATIYDVATSAGVSHQTVSRFLAGYEGIRPATRARVERALVELGYRPNMSARSLKSGRSHRIGALTHETAQVGPSRIAEGAAAAARDAGYVLDLISVDLHNPHAIDDALGQLTSHSLAGVLALVSTDEMRDAVTAARFDVPVVIERESDDAHGISESGMQALVAHLAGLGHRRLMLISGPPNWSSARSRERSFHEAVAGLGLEAEPTRHGDWSPASGYAAITGAPLRSTAVVAANDQMALGAMLALKRQGLAVPTDVSVVGVDDIPEAEFFDPPLTTVRNDFAATGRYAVEELIARIEGTPTPAPPVRLADLVARDSSAPPRSA</sequence>
<reference evidence="5 6" key="1">
    <citation type="submission" date="2020-06" db="EMBL/GenBank/DDBJ databases">
        <authorList>
            <person name="Jo H."/>
        </authorList>
    </citation>
    <scope>NUCLEOTIDE SEQUENCE [LARGE SCALE GENOMIC DNA]</scope>
    <source>
        <strain evidence="5 6">I46</strain>
    </source>
</reference>
<dbReference type="GO" id="GO:0003700">
    <property type="term" value="F:DNA-binding transcription factor activity"/>
    <property type="evidence" value="ECO:0007669"/>
    <property type="project" value="TreeGrafter"/>
</dbReference>
<dbReference type="Pfam" id="PF00356">
    <property type="entry name" value="LacI"/>
    <property type="match status" value="1"/>
</dbReference>
<dbReference type="Gene3D" id="3.40.50.2300">
    <property type="match status" value="2"/>
</dbReference>
<dbReference type="InterPro" id="IPR000843">
    <property type="entry name" value="HTH_LacI"/>
</dbReference>
<dbReference type="SUPFAM" id="SSF53822">
    <property type="entry name" value="Periplasmic binding protein-like I"/>
    <property type="match status" value="1"/>
</dbReference>
<dbReference type="PROSITE" id="PS00356">
    <property type="entry name" value="HTH_LACI_1"/>
    <property type="match status" value="1"/>
</dbReference>
<evidence type="ECO:0000259" key="4">
    <source>
        <dbReference type="PROSITE" id="PS50932"/>
    </source>
</evidence>
<protein>
    <submittedName>
        <fullName evidence="5">LacI family DNA-binding transcriptional regulator</fullName>
    </submittedName>
</protein>
<evidence type="ECO:0000256" key="2">
    <source>
        <dbReference type="ARBA" id="ARBA00023125"/>
    </source>
</evidence>
<dbReference type="PROSITE" id="PS50932">
    <property type="entry name" value="HTH_LACI_2"/>
    <property type="match status" value="1"/>
</dbReference>
<evidence type="ECO:0000256" key="1">
    <source>
        <dbReference type="ARBA" id="ARBA00023015"/>
    </source>
</evidence>
<dbReference type="CDD" id="cd01392">
    <property type="entry name" value="HTH_LacI"/>
    <property type="match status" value="1"/>
</dbReference>
<evidence type="ECO:0000313" key="6">
    <source>
        <dbReference type="Proteomes" id="UP000509638"/>
    </source>
</evidence>